<dbReference type="Proteomes" id="UP001177744">
    <property type="component" value="Unassembled WGS sequence"/>
</dbReference>
<dbReference type="PANTHER" id="PTHR11923">
    <property type="entry name" value="SCAVENGER RECEPTOR CLASS B TYPE-1 SR-B1"/>
    <property type="match status" value="1"/>
</dbReference>
<dbReference type="AlphaFoldDB" id="A0AA40HXL0"/>
<evidence type="ECO:0000256" key="2">
    <source>
        <dbReference type="ARBA" id="ARBA00004651"/>
    </source>
</evidence>
<evidence type="ECO:0000256" key="5">
    <source>
        <dbReference type="ARBA" id="ARBA00022692"/>
    </source>
</evidence>
<comment type="caution">
    <text evidence="14">The sequence shown here is derived from an EMBL/GenBank/DDBJ whole genome shotgun (WGS) entry which is preliminary data.</text>
</comment>
<keyword evidence="9" id="KW-0675">Receptor</keyword>
<keyword evidence="7 13" id="KW-0472">Membrane</keyword>
<dbReference type="GO" id="GO:0030169">
    <property type="term" value="F:low-density lipoprotein particle binding"/>
    <property type="evidence" value="ECO:0007669"/>
    <property type="project" value="TreeGrafter"/>
</dbReference>
<accession>A0AA40HXL0</accession>
<evidence type="ECO:0000256" key="4">
    <source>
        <dbReference type="ARBA" id="ARBA00022475"/>
    </source>
</evidence>
<evidence type="ECO:0000256" key="11">
    <source>
        <dbReference type="ARBA" id="ARBA00040821"/>
    </source>
</evidence>
<dbReference type="InterPro" id="IPR002159">
    <property type="entry name" value="CD36_fam"/>
</dbReference>
<dbReference type="PRINTS" id="PR01609">
    <property type="entry name" value="CD36FAMILY"/>
</dbReference>
<dbReference type="GO" id="GO:0070508">
    <property type="term" value="P:cholesterol import"/>
    <property type="evidence" value="ECO:0007669"/>
    <property type="project" value="TreeGrafter"/>
</dbReference>
<dbReference type="GO" id="GO:0033344">
    <property type="term" value="P:cholesterol efflux"/>
    <property type="evidence" value="ECO:0007669"/>
    <property type="project" value="TreeGrafter"/>
</dbReference>
<evidence type="ECO:0000256" key="6">
    <source>
        <dbReference type="ARBA" id="ARBA00022989"/>
    </source>
</evidence>
<keyword evidence="8" id="KW-1015">Disulfide bond</keyword>
<evidence type="ECO:0000256" key="8">
    <source>
        <dbReference type="ARBA" id="ARBA00023157"/>
    </source>
</evidence>
<dbReference type="GO" id="GO:0008289">
    <property type="term" value="F:lipid binding"/>
    <property type="evidence" value="ECO:0007669"/>
    <property type="project" value="TreeGrafter"/>
</dbReference>
<evidence type="ECO:0000313" key="14">
    <source>
        <dbReference type="EMBL" id="KAK1339187.1"/>
    </source>
</evidence>
<evidence type="ECO:0000256" key="1">
    <source>
        <dbReference type="ARBA" id="ARBA00004189"/>
    </source>
</evidence>
<reference evidence="14" key="1">
    <citation type="submission" date="2023-06" db="EMBL/GenBank/DDBJ databases">
        <title>Reference genome for the Northern bat (Eptesicus nilssonii), a most northern bat species.</title>
        <authorList>
            <person name="Laine V.N."/>
            <person name="Pulliainen A.T."/>
            <person name="Lilley T.M."/>
        </authorList>
    </citation>
    <scope>NUCLEOTIDE SEQUENCE</scope>
    <source>
        <strain evidence="14">BLF_Eptnil</strain>
        <tissue evidence="14">Kidney</tissue>
    </source>
</reference>
<comment type="similarity">
    <text evidence="3">Belongs to the CD36 family.</text>
</comment>
<keyword evidence="5 13" id="KW-0812">Transmembrane</keyword>
<evidence type="ECO:0000256" key="9">
    <source>
        <dbReference type="ARBA" id="ARBA00023170"/>
    </source>
</evidence>
<evidence type="ECO:0000313" key="15">
    <source>
        <dbReference type="Proteomes" id="UP001177744"/>
    </source>
</evidence>
<dbReference type="PANTHER" id="PTHR11923:SF110">
    <property type="entry name" value="SCAVENGER RECEPTOR CLASS B MEMBER 1"/>
    <property type="match status" value="1"/>
</dbReference>
<dbReference type="EMBL" id="JAULJE010000009">
    <property type="protein sequence ID" value="KAK1339187.1"/>
    <property type="molecule type" value="Genomic_DNA"/>
</dbReference>
<organism evidence="14 15">
    <name type="scientific">Cnephaeus nilssonii</name>
    <name type="common">Northern bat</name>
    <name type="synonym">Eptesicus nilssonii</name>
    <dbReference type="NCBI Taxonomy" id="3371016"/>
    <lineage>
        <taxon>Eukaryota</taxon>
        <taxon>Metazoa</taxon>
        <taxon>Chordata</taxon>
        <taxon>Craniata</taxon>
        <taxon>Vertebrata</taxon>
        <taxon>Euteleostomi</taxon>
        <taxon>Mammalia</taxon>
        <taxon>Eutheria</taxon>
        <taxon>Laurasiatheria</taxon>
        <taxon>Chiroptera</taxon>
        <taxon>Yangochiroptera</taxon>
        <taxon>Vespertilionidae</taxon>
        <taxon>Cnephaeus</taxon>
    </lineage>
</organism>
<name>A0AA40HXL0_CNENI</name>
<dbReference type="GO" id="GO:0005901">
    <property type="term" value="C:caveola"/>
    <property type="evidence" value="ECO:0007669"/>
    <property type="project" value="UniProtKB-SubCell"/>
</dbReference>
<keyword evidence="4" id="KW-1003">Cell membrane</keyword>
<dbReference type="GO" id="GO:0043654">
    <property type="term" value="P:recognition of apoptotic cell"/>
    <property type="evidence" value="ECO:0007669"/>
    <property type="project" value="TreeGrafter"/>
</dbReference>
<dbReference type="GO" id="GO:0005737">
    <property type="term" value="C:cytoplasm"/>
    <property type="evidence" value="ECO:0007669"/>
    <property type="project" value="TreeGrafter"/>
</dbReference>
<keyword evidence="10" id="KW-0325">Glycoprotein</keyword>
<evidence type="ECO:0000256" key="13">
    <source>
        <dbReference type="SAM" id="Phobius"/>
    </source>
</evidence>
<gene>
    <name evidence="14" type="ORF">QTO34_019863</name>
</gene>
<evidence type="ECO:0000256" key="10">
    <source>
        <dbReference type="ARBA" id="ARBA00023180"/>
    </source>
</evidence>
<protein>
    <recommendedName>
        <fullName evidence="11">Scavenger receptor class B member 1</fullName>
    </recommendedName>
    <alternativeName>
        <fullName evidence="12">SR-BI</fullName>
    </alternativeName>
</protein>
<proteinExistence type="inferred from homology"/>
<keyword evidence="15" id="KW-1185">Reference proteome</keyword>
<keyword evidence="6 13" id="KW-1133">Transmembrane helix</keyword>
<feature type="transmembrane region" description="Helical" evidence="13">
    <location>
        <begin position="236"/>
        <end position="258"/>
    </location>
</feature>
<dbReference type="GO" id="GO:0034381">
    <property type="term" value="P:plasma lipoprotein particle clearance"/>
    <property type="evidence" value="ECO:0007669"/>
    <property type="project" value="TreeGrafter"/>
</dbReference>
<evidence type="ECO:0000256" key="7">
    <source>
        <dbReference type="ARBA" id="ARBA00023136"/>
    </source>
</evidence>
<sequence length="380" mass="41701">MAFWWLTMALKEQNQITVNNRIVKNSWSTARGKNDYVKMAKDQNNMVESQLSGCLRGSGPLSKIPQQEGDRKSGCGILEWRKQRRPLKARQEQCLQGQGHFSSVRWWSGSAASEACPGFLCCQGHVAQLPVGVLQPWKGARAVGLPALAGFLLKDGECHFSVNSPSNDLSGVSPVCFTACSPRCIFTSTHKAHPLTSNQLPNVLGFWRPSGGARAVLGLSCISSRSALWSPGARTWAGWVAAALAVLGLLGAVMTVAVEVPFRIKQQVLQKVRIHPSSLTFNVPFYLSVYFFDVLNPSEVPRGLKPQVRERGPSVYRESRHQSSITFHGNDTGSFREHRSFEFQPDQSSGSESDHVCTPHIPVLSAATREEKEPMAGRCG</sequence>
<comment type="subcellular location">
    <subcellularLocation>
        <location evidence="2">Cell membrane</location>
        <topology evidence="2">Multi-pass membrane protein</topology>
    </subcellularLocation>
    <subcellularLocation>
        <location evidence="1">Membrane</location>
        <location evidence="1">Caveola</location>
        <topology evidence="1">Multi-pass membrane protein</topology>
    </subcellularLocation>
</comment>
<dbReference type="Pfam" id="PF01130">
    <property type="entry name" value="CD36"/>
    <property type="match status" value="1"/>
</dbReference>
<evidence type="ECO:0000256" key="3">
    <source>
        <dbReference type="ARBA" id="ARBA00010532"/>
    </source>
</evidence>
<evidence type="ECO:0000256" key="12">
    <source>
        <dbReference type="ARBA" id="ARBA00042244"/>
    </source>
</evidence>
<dbReference type="GO" id="GO:0005044">
    <property type="term" value="F:scavenger receptor activity"/>
    <property type="evidence" value="ECO:0007669"/>
    <property type="project" value="TreeGrafter"/>
</dbReference>